<dbReference type="Gene3D" id="1.20.1070.10">
    <property type="entry name" value="Rhodopsin 7-helix transmembrane proteins"/>
    <property type="match status" value="1"/>
</dbReference>
<evidence type="ECO:0000256" key="4">
    <source>
        <dbReference type="ARBA" id="ARBA00023136"/>
    </source>
</evidence>
<dbReference type="Proteomes" id="UP001164746">
    <property type="component" value="Chromosome 5"/>
</dbReference>
<feature type="transmembrane region" description="Helical" evidence="5">
    <location>
        <begin position="275"/>
        <end position="293"/>
    </location>
</feature>
<evidence type="ECO:0000256" key="2">
    <source>
        <dbReference type="ARBA" id="ARBA00022692"/>
    </source>
</evidence>
<keyword evidence="3 5" id="KW-1133">Transmembrane helix</keyword>
<gene>
    <name evidence="7" type="ORF">MAR_019885</name>
</gene>
<dbReference type="InterPro" id="IPR052954">
    <property type="entry name" value="GPCR-Ligand_Int"/>
</dbReference>
<dbReference type="SUPFAM" id="SSF81321">
    <property type="entry name" value="Family A G protein-coupled receptor-like"/>
    <property type="match status" value="1"/>
</dbReference>
<name>A0ABY7E7H7_MYAAR</name>
<dbReference type="InterPro" id="IPR017452">
    <property type="entry name" value="GPCR_Rhodpsn_7TM"/>
</dbReference>
<dbReference type="PRINTS" id="PR00237">
    <property type="entry name" value="GPCRRHODOPSN"/>
</dbReference>
<evidence type="ECO:0000256" key="1">
    <source>
        <dbReference type="ARBA" id="ARBA00004370"/>
    </source>
</evidence>
<evidence type="ECO:0000313" key="8">
    <source>
        <dbReference type="Proteomes" id="UP001164746"/>
    </source>
</evidence>
<feature type="transmembrane region" description="Helical" evidence="5">
    <location>
        <begin position="130"/>
        <end position="146"/>
    </location>
</feature>
<evidence type="ECO:0000256" key="5">
    <source>
        <dbReference type="SAM" id="Phobius"/>
    </source>
</evidence>
<evidence type="ECO:0000313" key="7">
    <source>
        <dbReference type="EMBL" id="WAR04516.1"/>
    </source>
</evidence>
<dbReference type="PROSITE" id="PS50262">
    <property type="entry name" value="G_PROTEIN_RECEP_F1_2"/>
    <property type="match status" value="1"/>
</dbReference>
<evidence type="ECO:0000256" key="3">
    <source>
        <dbReference type="ARBA" id="ARBA00022989"/>
    </source>
</evidence>
<comment type="subcellular location">
    <subcellularLocation>
        <location evidence="1">Membrane</location>
    </subcellularLocation>
</comment>
<organism evidence="7 8">
    <name type="scientific">Mya arenaria</name>
    <name type="common">Soft-shell clam</name>
    <dbReference type="NCBI Taxonomy" id="6604"/>
    <lineage>
        <taxon>Eukaryota</taxon>
        <taxon>Metazoa</taxon>
        <taxon>Spiralia</taxon>
        <taxon>Lophotrochozoa</taxon>
        <taxon>Mollusca</taxon>
        <taxon>Bivalvia</taxon>
        <taxon>Autobranchia</taxon>
        <taxon>Heteroconchia</taxon>
        <taxon>Euheterodonta</taxon>
        <taxon>Imparidentia</taxon>
        <taxon>Neoheterodontei</taxon>
        <taxon>Myida</taxon>
        <taxon>Myoidea</taxon>
        <taxon>Myidae</taxon>
        <taxon>Mya</taxon>
    </lineage>
</organism>
<feature type="transmembrane region" description="Helical" evidence="5">
    <location>
        <begin position="12"/>
        <end position="38"/>
    </location>
</feature>
<sequence>MDEEKIFQGISYALSGVFASVVIVWGLTGNALSFVVLLQPQMRSPMSTFLSIQVVWDTFTRDIISGNLASPLSILPGLLSSVCYHLRLPCVDDCSNVLYLDDRGLNSNAVYRRLPSAEGENDVHNLARKGNAFVYYMLVFNMVRWLELKIDDKNTRNESQTVQIIESDFGNSPFMREVYSRYMYPIVMSLLPFLILATLSILIYTAVKRSDKQRTLLAANQQSRPATRSNNATKMPLFVLVVIIICQLPTLVYNVEYSINTSINEELGWRVLSEVRIVLVTLNSAINVLVYGAMGRKFRHAFKCTFTCNHDTRRYTRWIYHPVGSNLSPSASLDNSPLSIALRAFRFEVPGQGQLNVTVECP</sequence>
<feature type="transmembrane region" description="Helical" evidence="5">
    <location>
        <begin position="237"/>
        <end position="255"/>
    </location>
</feature>
<dbReference type="PANTHER" id="PTHR46641">
    <property type="entry name" value="FMRFAMIDE RECEPTOR-RELATED"/>
    <property type="match status" value="1"/>
</dbReference>
<dbReference type="InterPro" id="IPR000276">
    <property type="entry name" value="GPCR_Rhodpsn"/>
</dbReference>
<feature type="domain" description="G-protein coupled receptors family 1 profile" evidence="6">
    <location>
        <begin position="179"/>
        <end position="291"/>
    </location>
</feature>
<feature type="transmembrane region" description="Helical" evidence="5">
    <location>
        <begin position="182"/>
        <end position="207"/>
    </location>
</feature>
<reference evidence="7" key="1">
    <citation type="submission" date="2022-11" db="EMBL/GenBank/DDBJ databases">
        <title>Centuries of genome instability and evolution in soft-shell clam transmissible cancer (bioRxiv).</title>
        <authorList>
            <person name="Hart S.F.M."/>
            <person name="Yonemitsu M.A."/>
            <person name="Giersch R.M."/>
            <person name="Beal B.F."/>
            <person name="Arriagada G."/>
            <person name="Davis B.W."/>
            <person name="Ostrander E.A."/>
            <person name="Goff S.P."/>
            <person name="Metzger M.J."/>
        </authorList>
    </citation>
    <scope>NUCLEOTIDE SEQUENCE</scope>
    <source>
        <strain evidence="7">MELC-2E11</strain>
        <tissue evidence="7">Siphon/mantle</tissue>
    </source>
</reference>
<dbReference type="PANTHER" id="PTHR46641:SF2">
    <property type="entry name" value="FMRFAMIDE RECEPTOR"/>
    <property type="match status" value="1"/>
</dbReference>
<dbReference type="Pfam" id="PF00001">
    <property type="entry name" value="7tm_1"/>
    <property type="match status" value="1"/>
</dbReference>
<evidence type="ECO:0000259" key="6">
    <source>
        <dbReference type="PROSITE" id="PS50262"/>
    </source>
</evidence>
<keyword evidence="4 5" id="KW-0472">Membrane</keyword>
<keyword evidence="8" id="KW-1185">Reference proteome</keyword>
<proteinExistence type="predicted"/>
<accession>A0ABY7E7H7</accession>
<dbReference type="CDD" id="cd14978">
    <property type="entry name" value="7tmA_FMRFamide_R-like"/>
    <property type="match status" value="1"/>
</dbReference>
<dbReference type="EMBL" id="CP111016">
    <property type="protein sequence ID" value="WAR04516.1"/>
    <property type="molecule type" value="Genomic_DNA"/>
</dbReference>
<keyword evidence="2 5" id="KW-0812">Transmembrane</keyword>
<protein>
    <submittedName>
        <fullName evidence="7">FMAR-like protein</fullName>
    </submittedName>
</protein>